<protein>
    <submittedName>
        <fullName evidence="1">Uncharacterized protein</fullName>
    </submittedName>
</protein>
<evidence type="ECO:0000313" key="2">
    <source>
        <dbReference type="Proteomes" id="UP001165960"/>
    </source>
</evidence>
<proteinExistence type="predicted"/>
<organism evidence="1 2">
    <name type="scientific">Entomophthora muscae</name>
    <dbReference type="NCBI Taxonomy" id="34485"/>
    <lineage>
        <taxon>Eukaryota</taxon>
        <taxon>Fungi</taxon>
        <taxon>Fungi incertae sedis</taxon>
        <taxon>Zoopagomycota</taxon>
        <taxon>Entomophthoromycotina</taxon>
        <taxon>Entomophthoromycetes</taxon>
        <taxon>Entomophthorales</taxon>
        <taxon>Entomophthoraceae</taxon>
        <taxon>Entomophthora</taxon>
    </lineage>
</organism>
<evidence type="ECO:0000313" key="1">
    <source>
        <dbReference type="EMBL" id="KAJ9067712.1"/>
    </source>
</evidence>
<dbReference type="EMBL" id="QTSX02003899">
    <property type="protein sequence ID" value="KAJ9067712.1"/>
    <property type="molecule type" value="Genomic_DNA"/>
</dbReference>
<reference evidence="1" key="1">
    <citation type="submission" date="2022-04" db="EMBL/GenBank/DDBJ databases">
        <title>Genome of the entomopathogenic fungus Entomophthora muscae.</title>
        <authorList>
            <person name="Elya C."/>
            <person name="Lovett B.R."/>
            <person name="Lee E."/>
            <person name="Macias A.M."/>
            <person name="Hajek A.E."/>
            <person name="De Bivort B.L."/>
            <person name="Kasson M.T."/>
            <person name="De Fine Licht H.H."/>
            <person name="Stajich J.E."/>
        </authorList>
    </citation>
    <scope>NUCLEOTIDE SEQUENCE</scope>
    <source>
        <strain evidence="1">Berkeley</strain>
    </source>
</reference>
<dbReference type="Proteomes" id="UP001165960">
    <property type="component" value="Unassembled WGS sequence"/>
</dbReference>
<keyword evidence="2" id="KW-1185">Reference proteome</keyword>
<name>A0ACC2T061_9FUNG</name>
<comment type="caution">
    <text evidence="1">The sequence shown here is derived from an EMBL/GenBank/DDBJ whole genome shotgun (WGS) entry which is preliminary data.</text>
</comment>
<accession>A0ACC2T061</accession>
<gene>
    <name evidence="1" type="ORF">DSO57_1036393</name>
</gene>
<sequence>MPSSFSMCVPNSSLIGAAVAFSQRNALVMDSTFFSKAAEKGPVLLLQDPIFCTSTYLFCQLGLIAALVPFHLAQCHKI</sequence>